<name>A0AAD9YHE7_COLKA</name>
<dbReference type="EMBL" id="VYYT01000145">
    <property type="protein sequence ID" value="KAK2763526.1"/>
    <property type="molecule type" value="Genomic_DNA"/>
</dbReference>
<organism evidence="2 3">
    <name type="scientific">Colletotrichum kahawae</name>
    <name type="common">Coffee berry disease fungus</name>
    <dbReference type="NCBI Taxonomy" id="34407"/>
    <lineage>
        <taxon>Eukaryota</taxon>
        <taxon>Fungi</taxon>
        <taxon>Dikarya</taxon>
        <taxon>Ascomycota</taxon>
        <taxon>Pezizomycotina</taxon>
        <taxon>Sordariomycetes</taxon>
        <taxon>Hypocreomycetidae</taxon>
        <taxon>Glomerellales</taxon>
        <taxon>Glomerellaceae</taxon>
        <taxon>Colletotrichum</taxon>
        <taxon>Colletotrichum gloeosporioides species complex</taxon>
    </lineage>
</organism>
<evidence type="ECO:0000313" key="2">
    <source>
        <dbReference type="EMBL" id="KAK2763526.1"/>
    </source>
</evidence>
<keyword evidence="3" id="KW-1185">Reference proteome</keyword>
<proteinExistence type="predicted"/>
<evidence type="ECO:0000313" key="3">
    <source>
        <dbReference type="Proteomes" id="UP001281614"/>
    </source>
</evidence>
<accession>A0AAD9YHE7</accession>
<reference evidence="2" key="1">
    <citation type="submission" date="2023-02" db="EMBL/GenBank/DDBJ databases">
        <title>Colletotrichum kahawae CIFC_Que2 genome sequencing and assembly.</title>
        <authorList>
            <person name="Baroncelli R."/>
        </authorList>
    </citation>
    <scope>NUCLEOTIDE SEQUENCE</scope>
    <source>
        <strain evidence="2">CIFC_Que2</strain>
    </source>
</reference>
<dbReference type="Proteomes" id="UP001281614">
    <property type="component" value="Unassembled WGS sequence"/>
</dbReference>
<evidence type="ECO:0000256" key="1">
    <source>
        <dbReference type="SAM" id="MobiDB-lite"/>
    </source>
</evidence>
<protein>
    <submittedName>
        <fullName evidence="2">Uncharacterized protein</fullName>
    </submittedName>
</protein>
<sequence length="216" mass="24023">MSHELGQYRLQGMETCALCEEDDSVDEEKKRHVYTVGHLREHVASDFHTPYKQWIRRTHQDRDARMAADPNDRDFTCPYCLEVSRGTTQRAQTHLAARKIEAQKSNSRKRKFEQPVPGPGQSGIVWAQPSQVVGEHLENPGPSITFGAAPGSSGYKPSIKPIPGVITIAPSPGSPGWKPTFTKPPRGAYYVARPGTFGNMPGDGHLISDRLKDRHK</sequence>
<dbReference type="AlphaFoldDB" id="A0AAD9YHE7"/>
<feature type="region of interest" description="Disordered" evidence="1">
    <location>
        <begin position="100"/>
        <end position="124"/>
    </location>
</feature>
<gene>
    <name evidence="2" type="ORF">CKAH01_15990</name>
</gene>
<comment type="caution">
    <text evidence="2">The sequence shown here is derived from an EMBL/GenBank/DDBJ whole genome shotgun (WGS) entry which is preliminary data.</text>
</comment>